<protein>
    <submittedName>
        <fullName evidence="1">Uncharacterized protein</fullName>
    </submittedName>
</protein>
<evidence type="ECO:0000313" key="1">
    <source>
        <dbReference type="EMBL" id="CAA9341841.1"/>
    </source>
</evidence>
<reference evidence="1" key="1">
    <citation type="submission" date="2020-02" db="EMBL/GenBank/DDBJ databases">
        <authorList>
            <person name="Meier V. D."/>
        </authorList>
    </citation>
    <scope>NUCLEOTIDE SEQUENCE</scope>
    <source>
        <strain evidence="1">AVDCRST_MAG71</strain>
    </source>
</reference>
<gene>
    <name evidence="1" type="ORF">AVDCRST_MAG71-2298</name>
</gene>
<name>A0A6J4LTZ7_9GAMM</name>
<accession>A0A6J4LTZ7</accession>
<dbReference type="AlphaFoldDB" id="A0A6J4LTZ7"/>
<proteinExistence type="predicted"/>
<organism evidence="1">
    <name type="scientific">uncultured Lysobacter sp</name>
    <dbReference type="NCBI Taxonomy" id="271060"/>
    <lineage>
        <taxon>Bacteria</taxon>
        <taxon>Pseudomonadati</taxon>
        <taxon>Pseudomonadota</taxon>
        <taxon>Gammaproteobacteria</taxon>
        <taxon>Lysobacterales</taxon>
        <taxon>Lysobacteraceae</taxon>
        <taxon>Lysobacter</taxon>
        <taxon>environmental samples</taxon>
    </lineage>
</organism>
<dbReference type="EMBL" id="CADCUA010000525">
    <property type="protein sequence ID" value="CAA9341841.1"/>
    <property type="molecule type" value="Genomic_DNA"/>
</dbReference>
<sequence length="45" mass="4821">MSPTLLRHSATGRDGIGFALRRKAAIQTEVTVDVPTHAGNRALHP</sequence>